<evidence type="ECO:0008006" key="2">
    <source>
        <dbReference type="Google" id="ProtNLM"/>
    </source>
</evidence>
<accession>A0A5K1DJE8</accession>
<dbReference type="AlphaFoldDB" id="A0A5K1DJE8"/>
<proteinExistence type="predicted"/>
<reference evidence="1" key="1">
    <citation type="submission" date="2019-09" db="EMBL/GenBank/DDBJ databases">
        <authorList>
            <person name="Zhang L."/>
        </authorList>
    </citation>
    <scope>NUCLEOTIDE SEQUENCE</scope>
</reference>
<dbReference type="CDD" id="cd00303">
    <property type="entry name" value="retropepsin_like"/>
    <property type="match status" value="1"/>
</dbReference>
<dbReference type="Gramene" id="NC5G0267800.1">
    <property type="protein sequence ID" value="NC5G0267800.1:cds"/>
    <property type="gene ID" value="NC5G0267800"/>
</dbReference>
<gene>
    <name evidence="1" type="ORF">NYM_LOCUS20641</name>
</gene>
<organism evidence="1">
    <name type="scientific">Nymphaea colorata</name>
    <name type="common">pocket water lily</name>
    <dbReference type="NCBI Taxonomy" id="210225"/>
    <lineage>
        <taxon>Eukaryota</taxon>
        <taxon>Viridiplantae</taxon>
        <taxon>Streptophyta</taxon>
        <taxon>Embryophyta</taxon>
        <taxon>Tracheophyta</taxon>
        <taxon>Spermatophyta</taxon>
        <taxon>Magnoliopsida</taxon>
        <taxon>Nymphaeales</taxon>
        <taxon>Nymphaeaceae</taxon>
        <taxon>Nymphaea</taxon>
    </lineage>
</organism>
<sequence>MACTLTPNSLRVQGHIGQYSVMILIDTRATHNFISHTVAVMKECSLRECPTSEVMMGDSMRVPCNPVFEEVDDQVQETHF</sequence>
<protein>
    <recommendedName>
        <fullName evidence="2">Aspartic peptidase DDI1-type domain-containing protein</fullName>
    </recommendedName>
</protein>
<evidence type="ECO:0000313" key="1">
    <source>
        <dbReference type="EMBL" id="VVW39049.1"/>
    </source>
</evidence>
<dbReference type="InterPro" id="IPR021109">
    <property type="entry name" value="Peptidase_aspartic_dom_sf"/>
</dbReference>
<name>A0A5K1DJE8_9MAGN</name>
<dbReference type="EMBL" id="LR721783">
    <property type="protein sequence ID" value="VVW39049.1"/>
    <property type="molecule type" value="Genomic_DNA"/>
</dbReference>
<dbReference type="Gene3D" id="2.40.70.10">
    <property type="entry name" value="Acid Proteases"/>
    <property type="match status" value="1"/>
</dbReference>